<dbReference type="Proteomes" id="UP000187148">
    <property type="component" value="Chromosome"/>
</dbReference>
<dbReference type="CDD" id="cd08026">
    <property type="entry name" value="DUF326"/>
    <property type="match status" value="1"/>
</dbReference>
<sequence>MANEYQSCIDACYQCAEACDRCAVSCLQEPHLEMMRACIKTDMECAALCRVTAQLLSLESEQAKQVCRICADACRACAEECSKHQHDHCQQCAAECRRCAEVCMQMTA</sequence>
<dbReference type="PANTHER" id="PTHR37310:SF1">
    <property type="entry name" value="CYTOPLASMIC PROTEIN"/>
    <property type="match status" value="1"/>
</dbReference>
<evidence type="ECO:0000313" key="2">
    <source>
        <dbReference type="Proteomes" id="UP000187148"/>
    </source>
</evidence>
<dbReference type="RefSeq" id="WP_054802898.1">
    <property type="nucleotide sequence ID" value="NZ_CP019445.1"/>
</dbReference>
<keyword evidence="2" id="KW-1185">Reference proteome</keyword>
<dbReference type="InterPro" id="IPR044543">
    <property type="entry name" value="YHJQ-like"/>
</dbReference>
<proteinExistence type="predicted"/>
<gene>
    <name evidence="1" type="ORF">BWI95_14920</name>
</gene>
<dbReference type="EMBL" id="CP019445">
    <property type="protein sequence ID" value="APZ06243.1"/>
    <property type="molecule type" value="Genomic_DNA"/>
</dbReference>
<organism evidence="1 2">
    <name type="scientific">Kosakonia cowanii JCM 10956 = DSM 18146</name>
    <dbReference type="NCBI Taxonomy" id="1300165"/>
    <lineage>
        <taxon>Bacteria</taxon>
        <taxon>Pseudomonadati</taxon>
        <taxon>Pseudomonadota</taxon>
        <taxon>Gammaproteobacteria</taxon>
        <taxon>Enterobacterales</taxon>
        <taxon>Enterobacteriaceae</taxon>
        <taxon>Kosakonia</taxon>
    </lineage>
</organism>
<name>A0A807LJ58_9ENTR</name>
<dbReference type="AlphaFoldDB" id="A0A807LJ58"/>
<dbReference type="Pfam" id="PF03860">
    <property type="entry name" value="Csp"/>
    <property type="match status" value="1"/>
</dbReference>
<dbReference type="PANTHER" id="PTHR37310">
    <property type="entry name" value="CYTOPLASMIC PROTEIN-RELATED"/>
    <property type="match status" value="1"/>
</dbReference>
<protein>
    <submittedName>
        <fullName evidence="1">Four-helix bundle copper-binding protein</fullName>
    </submittedName>
</protein>
<evidence type="ECO:0000313" key="1">
    <source>
        <dbReference type="EMBL" id="APZ06243.1"/>
    </source>
</evidence>
<accession>A0A807LJ58</accession>
<dbReference type="KEGG" id="kco:BWI95_14920"/>
<reference evidence="1 2" key="1">
    <citation type="submission" date="2017-01" db="EMBL/GenBank/DDBJ databases">
        <authorList>
            <person name="Cao J.-M."/>
        </authorList>
    </citation>
    <scope>NUCLEOTIDE SEQUENCE [LARGE SCALE GENOMIC DNA]</scope>
    <source>
        <strain evidence="1 2">888-76</strain>
    </source>
</reference>
<dbReference type="Gene3D" id="1.20.1270.360">
    <property type="match status" value="1"/>
</dbReference>
<dbReference type="InterPro" id="IPR005560">
    <property type="entry name" value="Csp_YhjQ"/>
</dbReference>